<dbReference type="Proteomes" id="UP001056778">
    <property type="component" value="Chromosome 1"/>
</dbReference>
<keyword evidence="2" id="KW-1185">Reference proteome</keyword>
<sequence>MNTQIKFTSAEEAVKVIKSNDHVHLSSVASAPQCLIKAMCERGENREFEHVHIHHLHTEGPAPYSEPRFEGIFQLDSFFVGGNVRKNTQCGAADYIPVFLSETQKLYRSGVLPCNVAMIQVCPPDKHGYVSLGTSVDATLAAVECADTVIAVVNKYVPRAFGDAFIHVSDIDIFVEDDTPLMQGHITEPSEIECAIGRNCAELIEDGACLQMGIGAIPNAVLSQLGGHKNLGIHTEMFADGVLPLVESGVVNGANKAIDKGKMVSTFLMGSQKVYDFIDNNPGVAMMDVKYTNDPFIIAKNPKVTAINSALQIDITGQVCADSVGTVFYSGVGGQVDFMYGASRSEGGKAILAMPAATNKGISKIAPVLTSGAGVVTTRSHLHWIVTEYGAVNVYGKTLQERARLIISIAHPDHREELERAALERYGSHYHYIRKTMIL</sequence>
<keyword evidence="1" id="KW-0378">Hydrolase</keyword>
<dbReference type="EMBL" id="CM043015">
    <property type="protein sequence ID" value="KAI4469304.1"/>
    <property type="molecule type" value="Genomic_DNA"/>
</dbReference>
<gene>
    <name evidence="1" type="ORF">MML48_1g00021</name>
</gene>
<reference evidence="1" key="1">
    <citation type="submission" date="2022-04" db="EMBL/GenBank/DDBJ databases">
        <title>Chromosome-scale genome assembly of Holotrichia oblita Faldermann.</title>
        <authorList>
            <person name="Rongchong L."/>
        </authorList>
    </citation>
    <scope>NUCLEOTIDE SEQUENCE</scope>
    <source>
        <strain evidence="1">81SQS9</strain>
    </source>
</reference>
<organism evidence="1 2">
    <name type="scientific">Holotrichia oblita</name>
    <name type="common">Chafer beetle</name>
    <dbReference type="NCBI Taxonomy" id="644536"/>
    <lineage>
        <taxon>Eukaryota</taxon>
        <taxon>Metazoa</taxon>
        <taxon>Ecdysozoa</taxon>
        <taxon>Arthropoda</taxon>
        <taxon>Hexapoda</taxon>
        <taxon>Insecta</taxon>
        <taxon>Pterygota</taxon>
        <taxon>Neoptera</taxon>
        <taxon>Endopterygota</taxon>
        <taxon>Coleoptera</taxon>
        <taxon>Polyphaga</taxon>
        <taxon>Scarabaeiformia</taxon>
        <taxon>Scarabaeidae</taxon>
        <taxon>Melolonthinae</taxon>
        <taxon>Holotrichia</taxon>
    </lineage>
</organism>
<evidence type="ECO:0000313" key="1">
    <source>
        <dbReference type="EMBL" id="KAI4469304.1"/>
    </source>
</evidence>
<evidence type="ECO:0000313" key="2">
    <source>
        <dbReference type="Proteomes" id="UP001056778"/>
    </source>
</evidence>
<protein>
    <submittedName>
        <fullName evidence="1">Acetyl-coa hydrolase-related</fullName>
    </submittedName>
</protein>
<name>A0ACB9TR82_HOLOL</name>
<proteinExistence type="predicted"/>
<accession>A0ACB9TR82</accession>
<comment type="caution">
    <text evidence="1">The sequence shown here is derived from an EMBL/GenBank/DDBJ whole genome shotgun (WGS) entry which is preliminary data.</text>
</comment>